<feature type="domain" description="Spore protein YkvP/CgeB glycosyl transferase-like" evidence="1">
    <location>
        <begin position="160"/>
        <end position="300"/>
    </location>
</feature>
<dbReference type="Gene3D" id="3.40.50.2000">
    <property type="entry name" value="Glycogen Phosphorylase B"/>
    <property type="match status" value="1"/>
</dbReference>
<dbReference type="KEGG" id="mana:MAMMFC1_00725"/>
<dbReference type="Proteomes" id="UP000276437">
    <property type="component" value="Chromosome"/>
</dbReference>
<protein>
    <recommendedName>
        <fullName evidence="1">Spore protein YkvP/CgeB glycosyl transferase-like domain-containing protein</fullName>
    </recommendedName>
</protein>
<proteinExistence type="predicted"/>
<gene>
    <name evidence="2" type="ORF">MAMMFC1_00725</name>
</gene>
<dbReference type="SUPFAM" id="SSF53756">
    <property type="entry name" value="UDP-Glycosyltransferase/glycogen phosphorylase"/>
    <property type="match status" value="1"/>
</dbReference>
<reference evidence="2 3" key="1">
    <citation type="journal article" date="2018" name="Int. J. Syst. Evol. Microbiol.">
        <title>Methylomusa anaerophila gen. nov., sp. nov., an anaerobic methanol-utilizing bacterium isolated from a microbial fuel cell.</title>
        <authorList>
            <person name="Amano N."/>
            <person name="Yamamuro A."/>
            <person name="Miyahara M."/>
            <person name="Kouzuma A."/>
            <person name="Abe T."/>
            <person name="Watanabe K."/>
        </authorList>
    </citation>
    <scope>NUCLEOTIDE SEQUENCE [LARGE SCALE GENOMIC DNA]</scope>
    <source>
        <strain evidence="2 3">MMFC1</strain>
    </source>
</reference>
<evidence type="ECO:0000313" key="2">
    <source>
        <dbReference type="EMBL" id="BBB90077.1"/>
    </source>
</evidence>
<evidence type="ECO:0000259" key="1">
    <source>
        <dbReference type="Pfam" id="PF13524"/>
    </source>
</evidence>
<accession>A0A348AG79</accession>
<dbReference type="RefSeq" id="WP_126306535.1">
    <property type="nucleotide sequence ID" value="NZ_AP018449.1"/>
</dbReference>
<dbReference type="AlphaFoldDB" id="A0A348AG79"/>
<dbReference type="Pfam" id="PF13524">
    <property type="entry name" value="Glyco_trans_1_2"/>
    <property type="match status" value="1"/>
</dbReference>
<keyword evidence="3" id="KW-1185">Reference proteome</keyword>
<dbReference type="OrthoDB" id="110463at2"/>
<organism evidence="2 3">
    <name type="scientific">Methylomusa anaerophila</name>
    <dbReference type="NCBI Taxonomy" id="1930071"/>
    <lineage>
        <taxon>Bacteria</taxon>
        <taxon>Bacillati</taxon>
        <taxon>Bacillota</taxon>
        <taxon>Negativicutes</taxon>
        <taxon>Selenomonadales</taxon>
        <taxon>Sporomusaceae</taxon>
        <taxon>Methylomusa</taxon>
    </lineage>
</organism>
<sequence length="310" mass="35662">MHIGFVIKWPKNAIRQVIGEELYAESLCRELRQMPGVRSAQLYYPNLMPAAKIDIMIHLNESLPGPFARKHVLYLQNFFQQGSDVVLGYLQKKGYDGFAFFSQRLYDLHRQAGYGGIFLPLAADTTIFKPREKNPRYDYDVVYVGNDIKGEERTMRYIYPAAAKYNFGLFGNWWPYPPNGYRDLFAKLSQGSISREESAVLYSSAKIALNYTAEDSIYWDAMNLRFFEVLACKGFLISDKVPSAQRELKGCAVFTDGGEDLIAQIEYYLSRPKEKDEIAANGYQYILQHATVQARAKQLHNYLQQIMEIN</sequence>
<evidence type="ECO:0000313" key="3">
    <source>
        <dbReference type="Proteomes" id="UP000276437"/>
    </source>
</evidence>
<name>A0A348AG79_9FIRM</name>
<dbReference type="EMBL" id="AP018449">
    <property type="protein sequence ID" value="BBB90077.1"/>
    <property type="molecule type" value="Genomic_DNA"/>
</dbReference>
<dbReference type="InterPro" id="IPR055259">
    <property type="entry name" value="YkvP/CgeB_Glyco_trans-like"/>
</dbReference>